<comment type="caution">
    <text evidence="2">The sequence shown here is derived from an EMBL/GenBank/DDBJ whole genome shotgun (WGS) entry which is preliminary data.</text>
</comment>
<dbReference type="EMBL" id="CAMXCT020001668">
    <property type="protein sequence ID" value="CAL1145437.1"/>
    <property type="molecule type" value="Genomic_DNA"/>
</dbReference>
<feature type="compositionally biased region" description="Low complexity" evidence="1">
    <location>
        <begin position="26"/>
        <end position="39"/>
    </location>
</feature>
<feature type="region of interest" description="Disordered" evidence="1">
    <location>
        <begin position="188"/>
        <end position="227"/>
    </location>
</feature>
<dbReference type="EMBL" id="CAMXCT010001668">
    <property type="protein sequence ID" value="CAI3992062.1"/>
    <property type="molecule type" value="Genomic_DNA"/>
</dbReference>
<dbReference type="AlphaFoldDB" id="A0A9P1FZL2"/>
<reference evidence="2" key="1">
    <citation type="submission" date="2022-10" db="EMBL/GenBank/DDBJ databases">
        <authorList>
            <person name="Chen Y."/>
            <person name="Dougan E. K."/>
            <person name="Chan C."/>
            <person name="Rhodes N."/>
            <person name="Thang M."/>
        </authorList>
    </citation>
    <scope>NUCLEOTIDE SEQUENCE</scope>
</reference>
<sequence length="806" mass="90166">MVEASPDEVKEALRSSGSKPPGKSRTATAAKAKPTATPKGNQTSPAGPSVGPTNEKETPMKENKRCPKGPPPEATPEHNVAPVELKRQRGKAKDPNPDAQIESLKKAHQNYIAGVVKFCEKKGNEKLVRMLGCFFPAAVSTTYTYRKDKYNKKINKYYVEYEEDDESAGEDIEREICEEVEEGGAVSIPRLRQRAPVAHLPDVPSEDSESDSESGKGKKGADLANGGPKEFNNLKKFGDSLLSRSSKVSDLITKLETELAAKELDEKSSEYKRERALPHESARILRHYAKLIANGVGALVVIDLWAACQHVVELAQAQAAETPLACRAIRDFAGISLAHAERGCHRVFKKYGFSAAVYVERVNLGPQKLKEFPYIKMSSWVRLLLDSKRLPRQLCGVATWDQMNETLTEFWSRFRELHPTHEIFNRENVDLSCAVPVFSHTDEGRSYKHQPLWVLSTHGCLGRGTKEYVDKGKHLAPIKRRGMGLNFLGNTWSNQFIFCTMLRAVTVEYPGSMTTLLELYAEDMAMLADQGMTNSRGDRRVWLVHVATKGDLPALSKLGGFKRTHSHVPKAGSSKKACRGICHMCLAGKESSGPGDPFFPYEDTSVQPKWEETVEVEDPWDTVPAILRGLPLCPEKKASFFVTDVWHNLHLGLAKHFFASSVICAAKSVFAINTAVSFMYGQGYWIRSDQAKKLSMWMFAFLQGFTTCADICLREGYQRYALMPKLHFLHHSAWRLLQESRRGRFAVNPLSESVQCQEDFIGRPSRLSRRVDVRLIHTRVMERALICAQEALEVSDGDRRGLILPN</sequence>
<feature type="region of interest" description="Disordered" evidence="1">
    <location>
        <begin position="1"/>
        <end position="100"/>
    </location>
</feature>
<evidence type="ECO:0000313" key="3">
    <source>
        <dbReference type="EMBL" id="CAL1145437.1"/>
    </source>
</evidence>
<gene>
    <name evidence="2" type="ORF">C1SCF055_LOCUS18917</name>
</gene>
<evidence type="ECO:0000313" key="4">
    <source>
        <dbReference type="Proteomes" id="UP001152797"/>
    </source>
</evidence>
<feature type="compositionally biased region" description="Basic and acidic residues" evidence="1">
    <location>
        <begin position="84"/>
        <end position="96"/>
    </location>
</feature>
<reference evidence="3" key="2">
    <citation type="submission" date="2024-04" db="EMBL/GenBank/DDBJ databases">
        <authorList>
            <person name="Chen Y."/>
            <person name="Shah S."/>
            <person name="Dougan E. K."/>
            <person name="Thang M."/>
            <person name="Chan C."/>
        </authorList>
    </citation>
    <scope>NUCLEOTIDE SEQUENCE [LARGE SCALE GENOMIC DNA]</scope>
</reference>
<evidence type="ECO:0000256" key="1">
    <source>
        <dbReference type="SAM" id="MobiDB-lite"/>
    </source>
</evidence>
<organism evidence="2">
    <name type="scientific">Cladocopium goreaui</name>
    <dbReference type="NCBI Taxonomy" id="2562237"/>
    <lineage>
        <taxon>Eukaryota</taxon>
        <taxon>Sar</taxon>
        <taxon>Alveolata</taxon>
        <taxon>Dinophyceae</taxon>
        <taxon>Suessiales</taxon>
        <taxon>Symbiodiniaceae</taxon>
        <taxon>Cladocopium</taxon>
    </lineage>
</organism>
<name>A0A9P1FZL2_9DINO</name>
<keyword evidence="4" id="KW-1185">Reference proteome</keyword>
<dbReference type="EMBL" id="CAMXCT030001668">
    <property type="protein sequence ID" value="CAL4779374.1"/>
    <property type="molecule type" value="Genomic_DNA"/>
</dbReference>
<accession>A0A9P1FZL2</accession>
<protein>
    <submittedName>
        <fullName evidence="2">Uncharacterized protein</fullName>
    </submittedName>
</protein>
<dbReference type="Proteomes" id="UP001152797">
    <property type="component" value="Unassembled WGS sequence"/>
</dbReference>
<feature type="compositionally biased region" description="Basic and acidic residues" evidence="1">
    <location>
        <begin position="54"/>
        <end position="65"/>
    </location>
</feature>
<evidence type="ECO:0000313" key="2">
    <source>
        <dbReference type="EMBL" id="CAI3992062.1"/>
    </source>
</evidence>
<proteinExistence type="predicted"/>